<protein>
    <submittedName>
        <fullName evidence="2">Uncharacterized protein</fullName>
    </submittedName>
</protein>
<evidence type="ECO:0000313" key="2">
    <source>
        <dbReference type="EMBL" id="KAG6575964.1"/>
    </source>
</evidence>
<accession>A0AAV6M662</accession>
<feature type="non-terminal residue" evidence="2">
    <location>
        <position position="1"/>
    </location>
</feature>
<evidence type="ECO:0000256" key="1">
    <source>
        <dbReference type="SAM" id="SignalP"/>
    </source>
</evidence>
<dbReference type="AlphaFoldDB" id="A0AAV6M662"/>
<keyword evidence="3" id="KW-1185">Reference proteome</keyword>
<gene>
    <name evidence="2" type="ORF">SDJN03_26603</name>
</gene>
<evidence type="ECO:0000313" key="3">
    <source>
        <dbReference type="Proteomes" id="UP000685013"/>
    </source>
</evidence>
<comment type="caution">
    <text evidence="2">The sequence shown here is derived from an EMBL/GenBank/DDBJ whole genome shotgun (WGS) entry which is preliminary data.</text>
</comment>
<sequence>MASSFAMRSSFSFLLCMAFVLIAGLGTRPGSAINLAVVCLGPCSKIPNCENACINAGHAKGGECLGFFKDPPSCCCNST</sequence>
<dbReference type="EMBL" id="JAGKQH010000017">
    <property type="protein sequence ID" value="KAG6575964.1"/>
    <property type="molecule type" value="Genomic_DNA"/>
</dbReference>
<proteinExistence type="predicted"/>
<feature type="signal peptide" evidence="1">
    <location>
        <begin position="1"/>
        <end position="32"/>
    </location>
</feature>
<reference evidence="2 3" key="1">
    <citation type="journal article" date="2021" name="Hortic Res">
        <title>The domestication of Cucurbita argyrosperma as revealed by the genome of its wild relative.</title>
        <authorList>
            <person name="Barrera-Redondo J."/>
            <person name="Sanchez-de la Vega G."/>
            <person name="Aguirre-Liguori J.A."/>
            <person name="Castellanos-Morales G."/>
            <person name="Gutierrez-Guerrero Y.T."/>
            <person name="Aguirre-Dugua X."/>
            <person name="Aguirre-Planter E."/>
            <person name="Tenaillon M.I."/>
            <person name="Lira-Saade R."/>
            <person name="Eguiarte L.E."/>
        </authorList>
    </citation>
    <scope>NUCLEOTIDE SEQUENCE [LARGE SCALE GENOMIC DNA]</scope>
    <source>
        <strain evidence="2">JBR-2021</strain>
    </source>
</reference>
<name>A0AAV6M662_9ROSI</name>
<keyword evidence="1" id="KW-0732">Signal</keyword>
<dbReference type="Proteomes" id="UP000685013">
    <property type="component" value="Chromosome 17"/>
</dbReference>
<organism evidence="2 3">
    <name type="scientific">Cucurbita argyrosperma subsp. sororia</name>
    <dbReference type="NCBI Taxonomy" id="37648"/>
    <lineage>
        <taxon>Eukaryota</taxon>
        <taxon>Viridiplantae</taxon>
        <taxon>Streptophyta</taxon>
        <taxon>Embryophyta</taxon>
        <taxon>Tracheophyta</taxon>
        <taxon>Spermatophyta</taxon>
        <taxon>Magnoliopsida</taxon>
        <taxon>eudicotyledons</taxon>
        <taxon>Gunneridae</taxon>
        <taxon>Pentapetalae</taxon>
        <taxon>rosids</taxon>
        <taxon>fabids</taxon>
        <taxon>Cucurbitales</taxon>
        <taxon>Cucurbitaceae</taxon>
        <taxon>Cucurbiteae</taxon>
        <taxon>Cucurbita</taxon>
    </lineage>
</organism>
<feature type="chain" id="PRO_5043786945" evidence="1">
    <location>
        <begin position="33"/>
        <end position="79"/>
    </location>
</feature>